<dbReference type="InterPro" id="IPR012946">
    <property type="entry name" value="X8"/>
</dbReference>
<dbReference type="PROSITE" id="PS50893">
    <property type="entry name" value="ABC_TRANSPORTER_2"/>
    <property type="match status" value="1"/>
</dbReference>
<dbReference type="InterPro" id="IPR023410">
    <property type="entry name" value="14-3-3_domain"/>
</dbReference>
<keyword evidence="15" id="KW-1015">Disulfide bond</keyword>
<evidence type="ECO:0000256" key="17">
    <source>
        <dbReference type="ARBA" id="ARBA00023288"/>
    </source>
</evidence>
<evidence type="ECO:0000256" key="7">
    <source>
        <dbReference type="ARBA" id="ARBA00022692"/>
    </source>
</evidence>
<dbReference type="InterPro" id="IPR010230">
    <property type="entry name" value="FeS-cluster_ATPase_SufC"/>
</dbReference>
<dbReference type="InterPro" id="IPR036815">
    <property type="entry name" value="14-3-3_dom_sf"/>
</dbReference>
<keyword evidence="9" id="KW-0547">Nucleotide-binding</keyword>
<dbReference type="PROSITE" id="PS00211">
    <property type="entry name" value="ABC_TRANSPORTER_1"/>
    <property type="match status" value="1"/>
</dbReference>
<dbReference type="GO" id="GO:0032933">
    <property type="term" value="P:SREBP signaling pathway"/>
    <property type="evidence" value="ECO:0007669"/>
    <property type="project" value="TreeGrafter"/>
</dbReference>
<organism evidence="21 22">
    <name type="scientific">Trapa incisa</name>
    <dbReference type="NCBI Taxonomy" id="236973"/>
    <lineage>
        <taxon>Eukaryota</taxon>
        <taxon>Viridiplantae</taxon>
        <taxon>Streptophyta</taxon>
        <taxon>Embryophyta</taxon>
        <taxon>Tracheophyta</taxon>
        <taxon>Spermatophyta</taxon>
        <taxon>Magnoliopsida</taxon>
        <taxon>eudicotyledons</taxon>
        <taxon>Gunneridae</taxon>
        <taxon>Pentapetalae</taxon>
        <taxon>rosids</taxon>
        <taxon>malvids</taxon>
        <taxon>Myrtales</taxon>
        <taxon>Lythraceae</taxon>
        <taxon>Trapa</taxon>
    </lineage>
</organism>
<keyword evidence="12" id="KW-0735">Signal-anchor</keyword>
<keyword evidence="22" id="KW-1185">Reference proteome</keyword>
<dbReference type="InterPro" id="IPR017871">
    <property type="entry name" value="ABC_transporter-like_CS"/>
</dbReference>
<feature type="transmembrane region" description="Helical" evidence="19">
    <location>
        <begin position="607"/>
        <end position="630"/>
    </location>
</feature>
<dbReference type="InterPro" id="IPR003593">
    <property type="entry name" value="AAA+_ATPase"/>
</dbReference>
<dbReference type="SMART" id="SM00382">
    <property type="entry name" value="AAA"/>
    <property type="match status" value="1"/>
</dbReference>
<comment type="caution">
    <text evidence="21">The sequence shown here is derived from an EMBL/GenBank/DDBJ whole genome shotgun (WGS) entry which is preliminary data.</text>
</comment>
<dbReference type="Gene3D" id="3.40.50.300">
    <property type="entry name" value="P-loop containing nucleotide triphosphate hydrolases"/>
    <property type="match status" value="1"/>
</dbReference>
<evidence type="ECO:0000313" key="22">
    <source>
        <dbReference type="Proteomes" id="UP001345219"/>
    </source>
</evidence>
<dbReference type="Pfam" id="PF00005">
    <property type="entry name" value="ABC_tran"/>
    <property type="match status" value="1"/>
</dbReference>
<dbReference type="FunFam" id="1.20.58.1040:FF:000001">
    <property type="entry name" value="Glucan endo-1,3-beta-glucosidase 4"/>
    <property type="match status" value="1"/>
</dbReference>
<keyword evidence="8" id="KW-0732">Signal</keyword>
<evidence type="ECO:0000256" key="8">
    <source>
        <dbReference type="ARBA" id="ARBA00022729"/>
    </source>
</evidence>
<evidence type="ECO:0000256" key="6">
    <source>
        <dbReference type="ARBA" id="ARBA00022622"/>
    </source>
</evidence>
<dbReference type="SUPFAM" id="SSF48445">
    <property type="entry name" value="14-3-3 protein"/>
    <property type="match status" value="1"/>
</dbReference>
<dbReference type="PANTHER" id="PTHR15351:SF3">
    <property type="entry name" value="ERLIN"/>
    <property type="match status" value="1"/>
</dbReference>
<evidence type="ECO:0000256" key="16">
    <source>
        <dbReference type="ARBA" id="ARBA00023180"/>
    </source>
</evidence>
<keyword evidence="6" id="KW-0336">GPI-anchor</keyword>
<name>A0AAN7K4J4_9MYRT</name>
<feature type="region of interest" description="Disordered" evidence="18">
    <location>
        <begin position="740"/>
        <end position="774"/>
    </location>
</feature>
<dbReference type="InterPro" id="IPR036013">
    <property type="entry name" value="Band_7/SPFH_dom_sf"/>
</dbReference>
<evidence type="ECO:0000256" key="12">
    <source>
        <dbReference type="ARBA" id="ARBA00022968"/>
    </source>
</evidence>
<dbReference type="InterPro" id="IPR027417">
    <property type="entry name" value="P-loop_NTPase"/>
</dbReference>
<keyword evidence="13 19" id="KW-1133">Transmembrane helix</keyword>
<feature type="domain" description="ABC transporter" evidence="20">
    <location>
        <begin position="78"/>
        <end position="324"/>
    </location>
</feature>
<dbReference type="InterPro" id="IPR003439">
    <property type="entry name" value="ABC_transporter-like_ATP-bd"/>
</dbReference>
<dbReference type="CDD" id="cd03217">
    <property type="entry name" value="ABC_FeS_Assembly"/>
    <property type="match status" value="1"/>
</dbReference>
<evidence type="ECO:0000256" key="10">
    <source>
        <dbReference type="ARBA" id="ARBA00022824"/>
    </source>
</evidence>
<dbReference type="SMART" id="SM00768">
    <property type="entry name" value="X8"/>
    <property type="match status" value="1"/>
</dbReference>
<dbReference type="SUPFAM" id="SSF117892">
    <property type="entry name" value="Band 7/SPFH domain"/>
    <property type="match status" value="1"/>
</dbReference>
<evidence type="ECO:0000259" key="20">
    <source>
        <dbReference type="PROSITE" id="PS50893"/>
    </source>
</evidence>
<dbReference type="AlphaFoldDB" id="A0AAN7K4J4"/>
<keyword evidence="17" id="KW-0449">Lipoprotein</keyword>
<evidence type="ECO:0000256" key="3">
    <source>
        <dbReference type="ARBA" id="ARBA00006141"/>
    </source>
</evidence>
<evidence type="ECO:0000256" key="9">
    <source>
        <dbReference type="ARBA" id="ARBA00022741"/>
    </source>
</evidence>
<keyword evidence="5" id="KW-1003">Cell membrane</keyword>
<keyword evidence="14 19" id="KW-0472">Membrane</keyword>
<dbReference type="Proteomes" id="UP001345219">
    <property type="component" value="Chromosome 5"/>
</dbReference>
<dbReference type="Gene3D" id="1.20.58.1040">
    <property type="match status" value="1"/>
</dbReference>
<proteinExistence type="inferred from homology"/>
<dbReference type="GO" id="GO:0005524">
    <property type="term" value="F:ATP binding"/>
    <property type="evidence" value="ECO:0007669"/>
    <property type="project" value="UniProtKB-KW"/>
</dbReference>
<evidence type="ECO:0000256" key="4">
    <source>
        <dbReference type="ARBA" id="ARBA00008164"/>
    </source>
</evidence>
<dbReference type="InterPro" id="IPR001107">
    <property type="entry name" value="Band_7"/>
</dbReference>
<keyword evidence="7 19" id="KW-0812">Transmembrane</keyword>
<protein>
    <recommendedName>
        <fullName evidence="20">ABC transporter domain-containing protein</fullName>
    </recommendedName>
</protein>
<comment type="similarity">
    <text evidence="3">Belongs to the 14-3-3 family.</text>
</comment>
<comment type="subcellular location">
    <subcellularLocation>
        <location evidence="1">Cell membrane</location>
        <topology evidence="1">Lipid-anchor</topology>
        <topology evidence="1">GPI-anchor</topology>
    </subcellularLocation>
    <subcellularLocation>
        <location evidence="2">Endoplasmic reticulum membrane</location>
        <topology evidence="2">Single-pass type II membrane protein</topology>
    </subcellularLocation>
</comment>
<dbReference type="SUPFAM" id="SSF52540">
    <property type="entry name" value="P-loop containing nucleoside triphosphate hydrolases"/>
    <property type="match status" value="1"/>
</dbReference>
<dbReference type="GO" id="GO:0005789">
    <property type="term" value="C:endoplasmic reticulum membrane"/>
    <property type="evidence" value="ECO:0007669"/>
    <property type="project" value="UniProtKB-SubCell"/>
</dbReference>
<reference evidence="21 22" key="1">
    <citation type="journal article" date="2023" name="Hortic Res">
        <title>Pangenome of water caltrop reveals structural variations and asymmetric subgenome divergence after allopolyploidization.</title>
        <authorList>
            <person name="Zhang X."/>
            <person name="Chen Y."/>
            <person name="Wang L."/>
            <person name="Yuan Y."/>
            <person name="Fang M."/>
            <person name="Shi L."/>
            <person name="Lu R."/>
            <person name="Comes H.P."/>
            <person name="Ma Y."/>
            <person name="Chen Y."/>
            <person name="Huang G."/>
            <person name="Zhou Y."/>
            <person name="Zheng Z."/>
            <person name="Qiu Y."/>
        </authorList>
    </citation>
    <scope>NUCLEOTIDE SEQUENCE [LARGE SCALE GENOMIC DNA]</scope>
    <source>
        <tissue evidence="21">Roots</tissue>
    </source>
</reference>
<dbReference type="NCBIfam" id="TIGR01978">
    <property type="entry name" value="sufC"/>
    <property type="match status" value="1"/>
</dbReference>
<dbReference type="GO" id="GO:0009506">
    <property type="term" value="C:plasmodesma"/>
    <property type="evidence" value="ECO:0007669"/>
    <property type="project" value="UniProtKB-ARBA"/>
</dbReference>
<evidence type="ECO:0000256" key="13">
    <source>
        <dbReference type="ARBA" id="ARBA00022989"/>
    </source>
</evidence>
<dbReference type="EMBL" id="JAXIOK010000010">
    <property type="protein sequence ID" value="KAK4760425.1"/>
    <property type="molecule type" value="Genomic_DNA"/>
</dbReference>
<evidence type="ECO:0000256" key="2">
    <source>
        <dbReference type="ARBA" id="ARBA00004648"/>
    </source>
</evidence>
<evidence type="ECO:0000256" key="1">
    <source>
        <dbReference type="ARBA" id="ARBA00004609"/>
    </source>
</evidence>
<evidence type="ECO:0000256" key="11">
    <source>
        <dbReference type="ARBA" id="ARBA00022840"/>
    </source>
</evidence>
<feature type="transmembrane region" description="Helical" evidence="19">
    <location>
        <begin position="779"/>
        <end position="796"/>
    </location>
</feature>
<comment type="similarity">
    <text evidence="4">Belongs to the band 7/mec-2 family.</text>
</comment>
<evidence type="ECO:0000313" key="21">
    <source>
        <dbReference type="EMBL" id="KAK4760425.1"/>
    </source>
</evidence>
<dbReference type="GO" id="GO:0005886">
    <property type="term" value="C:plasma membrane"/>
    <property type="evidence" value="ECO:0007669"/>
    <property type="project" value="UniProtKB-SubCell"/>
</dbReference>
<dbReference type="GO" id="GO:0016887">
    <property type="term" value="F:ATP hydrolysis activity"/>
    <property type="evidence" value="ECO:0007669"/>
    <property type="project" value="InterPro"/>
</dbReference>
<keyword evidence="11" id="KW-0067">ATP-binding</keyword>
<evidence type="ECO:0000256" key="15">
    <source>
        <dbReference type="ARBA" id="ARBA00023157"/>
    </source>
</evidence>
<dbReference type="GO" id="GO:0098552">
    <property type="term" value="C:side of membrane"/>
    <property type="evidence" value="ECO:0007669"/>
    <property type="project" value="UniProtKB-KW"/>
</dbReference>
<dbReference type="GO" id="GO:0015485">
    <property type="term" value="F:cholesterol binding"/>
    <property type="evidence" value="ECO:0007669"/>
    <property type="project" value="TreeGrafter"/>
</dbReference>
<dbReference type="InterPro" id="IPR033294">
    <property type="entry name" value="Erlin1/2"/>
</dbReference>
<gene>
    <name evidence="21" type="ORF">SAY87_005318</name>
</gene>
<evidence type="ECO:0000256" key="14">
    <source>
        <dbReference type="ARBA" id="ARBA00023136"/>
    </source>
</evidence>
<dbReference type="GO" id="GO:0031625">
    <property type="term" value="F:ubiquitin protein ligase binding"/>
    <property type="evidence" value="ECO:0007669"/>
    <property type="project" value="InterPro"/>
</dbReference>
<evidence type="ECO:0000256" key="18">
    <source>
        <dbReference type="SAM" id="MobiDB-lite"/>
    </source>
</evidence>
<dbReference type="SMART" id="SM00244">
    <property type="entry name" value="PHB"/>
    <property type="match status" value="1"/>
</dbReference>
<dbReference type="Pfam" id="PF01145">
    <property type="entry name" value="Band_7"/>
    <property type="match status" value="1"/>
</dbReference>
<dbReference type="PANTHER" id="PTHR15351">
    <property type="entry name" value="ERLIN (ER LIPID RAFT ASSOCIATED PROTEIN) HOMOLOG"/>
    <property type="match status" value="1"/>
</dbReference>
<dbReference type="Gene3D" id="3.30.479.30">
    <property type="entry name" value="Band 7 domain"/>
    <property type="match status" value="1"/>
</dbReference>
<accession>A0AAN7K4J4</accession>
<dbReference type="Pfam" id="PF00244">
    <property type="entry name" value="14-3-3"/>
    <property type="match status" value="1"/>
</dbReference>
<sequence length="1117" mass="125047">MAASLQSHRPSALISFSFPSPRPKASSYSIPFLSKIPAVPPLRLRPSIRFDSAVVKATLSTVDHSSTSASGEDRKLLLEVKDLTAVIAETKQEILKGVSLSICEGEVHAIMGKNGSGKSTFSKVLVGHPDYDVTGGSVVFKGENLLEMEPEERSLAGLFMSFQSPVEIPGVSNADFLNMAYNARRKKLNQPELGPIEFWAHVYPKLNELKMKEDFLNRNVNEGFSGGERKRNEILQLAVLGADLAILDEIDSGLDVDALRDVARAVNGLLTPKNSVLMITHYQRLLDFIKPTYIHVMENGKIVKTEVTFFHSHLLCNYSIHPSISSPPFPLPSIYLSGFSAQQCSMEKERESHVYMAKLAEQAERYGEMVEIMKKIARLSLELKVEERNLLATRMLLVLDKEESKGNDHNVKMIKGYLQKVEEKLSVICNDILSIIDQHLNPSSSSGDATIFYYKMKGDYCRYLAETDQDKKEATEQSMNGYEAASKTASTNLPPTHPIRLALALNFTVFYYEIMNYPERWNSLQSISTLASHLKDGKGGTKARSSKGGIRCRQLCPRESFCHPHRHSYIHLTPEPYVFPFSHFISLLLLPFPYSEEVLPPPRTTTMALLMLLLSLLLLALTGTSTGATYCVCKEGQSDQVLQKTLDYACGNGADCSPILQNGACYQPNTVKNHCDYAVNSYFQRKGQATGSCDFAGTATPSTTAPTQSTGCIYPSSPRARIGYFHDLVELASRCARSRSSSSSNATAMDATEHLARQPRAPTPPPPPPPPTPPQSSDLLLLLFFFIAIVFFIIILPTTNSFSTLHQVPEGHVGVYWRGGALLKIIADPGFHLKLPLITQFEPVQVTLQTDLVRDIPCGTKGGVMITFEKIEVVNRLKKDYVYETLLNYGVNYDNTWIYDKIHHEINQFCSSHTLQQVYIDVFDQIDEKMKDALQVDCTRYAPGIEIISVRVTKPRIPESIRRNFEQMEEERTKVLIAIERQKVTEKEAETMKKMAISEAEKNANVSKILMGQKLMEKDSSRRQQEIENQMYLDRQKSLADADFYRVMREAEANKLKLTPQFLELKFIEAIAGNTKIFFGNKVPNMIWDQRLLGSFLQNVSRVVSEVATADGKSEVS</sequence>
<evidence type="ECO:0000256" key="5">
    <source>
        <dbReference type="ARBA" id="ARBA00022475"/>
    </source>
</evidence>
<dbReference type="Gene3D" id="1.20.190.20">
    <property type="entry name" value="14-3-3 domain"/>
    <property type="match status" value="1"/>
</dbReference>
<keyword evidence="16" id="KW-0325">Glycoprotein</keyword>
<dbReference type="Pfam" id="PF07983">
    <property type="entry name" value="X8"/>
    <property type="match status" value="1"/>
</dbReference>
<keyword evidence="10" id="KW-0256">Endoplasmic reticulum</keyword>
<dbReference type="SMART" id="SM00101">
    <property type="entry name" value="14_3_3"/>
    <property type="match status" value="1"/>
</dbReference>
<feature type="compositionally biased region" description="Pro residues" evidence="18">
    <location>
        <begin position="761"/>
        <end position="774"/>
    </location>
</feature>
<evidence type="ECO:0000256" key="19">
    <source>
        <dbReference type="SAM" id="Phobius"/>
    </source>
</evidence>
<dbReference type="CDD" id="cd03406">
    <property type="entry name" value="SPFH_like_u3"/>
    <property type="match status" value="1"/>
</dbReference>